<dbReference type="InterPro" id="IPR050539">
    <property type="entry name" value="ThrE_Dicarb/AminoAcid_Exp"/>
</dbReference>
<evidence type="ECO:0000313" key="10">
    <source>
        <dbReference type="Proteomes" id="UP000679950"/>
    </source>
</evidence>
<keyword evidence="10" id="KW-1185">Reference proteome</keyword>
<comment type="subcellular location">
    <subcellularLocation>
        <location evidence="1">Cell membrane</location>
        <topology evidence="1">Multi-pass membrane protein</topology>
    </subcellularLocation>
</comment>
<dbReference type="RefSeq" id="WP_246516962.1">
    <property type="nucleotide sequence ID" value="NZ_BORB01000052.1"/>
</dbReference>
<dbReference type="PANTHER" id="PTHR34390:SF2">
    <property type="entry name" value="SUCCINATE TRANSPORTER SUBUNIT YJJP-RELATED"/>
    <property type="match status" value="1"/>
</dbReference>
<evidence type="ECO:0000313" key="9">
    <source>
        <dbReference type="EMBL" id="GIN59630.1"/>
    </source>
</evidence>
<comment type="similarity">
    <text evidence="6">Belongs to the ThrE exporter (TC 2.A.79) family.</text>
</comment>
<feature type="domain" description="Threonine/serine exporter-like N-terminal" evidence="8">
    <location>
        <begin position="17"/>
        <end position="253"/>
    </location>
</feature>
<keyword evidence="2" id="KW-1003">Cell membrane</keyword>
<evidence type="ECO:0000256" key="5">
    <source>
        <dbReference type="ARBA" id="ARBA00023136"/>
    </source>
</evidence>
<dbReference type="Pfam" id="PF06738">
    <property type="entry name" value="ThrE"/>
    <property type="match status" value="1"/>
</dbReference>
<sequence>MDVKVLKPAEEKKLVETCLLAGKILMQCGAETYRVEDTMMRMAAACGFSESQSFVTPTGIIFSLEGSDSSQFVRISQRGTDLEKIARVNHISRRMAEGELRYEEAFQALKQLAKENLSFPIWVQILAATISTGSFLIMFKGVWGDYLPAMLVGGLGFTVMLLVHNQTKVKFFAEFMAAFVIALVSLLFVRFSVGQQLDLIVIASVMPLVPGLLITNAIRDLMAGHFVSGLSKGAEAFLTALAIGAGVAVAYSIWL</sequence>
<feature type="transmembrane region" description="Helical" evidence="7">
    <location>
        <begin position="199"/>
        <end position="215"/>
    </location>
</feature>
<protein>
    <submittedName>
        <fullName evidence="9">Membrane protein</fullName>
    </submittedName>
</protein>
<dbReference type="InterPro" id="IPR010619">
    <property type="entry name" value="ThrE-like_N"/>
</dbReference>
<dbReference type="Proteomes" id="UP000679950">
    <property type="component" value="Unassembled WGS sequence"/>
</dbReference>
<evidence type="ECO:0000256" key="4">
    <source>
        <dbReference type="ARBA" id="ARBA00022989"/>
    </source>
</evidence>
<keyword evidence="4 7" id="KW-1133">Transmembrane helix</keyword>
<keyword evidence="3 7" id="KW-0812">Transmembrane</keyword>
<feature type="transmembrane region" description="Helical" evidence="7">
    <location>
        <begin position="236"/>
        <end position="254"/>
    </location>
</feature>
<evidence type="ECO:0000259" key="8">
    <source>
        <dbReference type="Pfam" id="PF06738"/>
    </source>
</evidence>
<evidence type="ECO:0000256" key="6">
    <source>
        <dbReference type="ARBA" id="ARBA00034125"/>
    </source>
</evidence>
<feature type="transmembrane region" description="Helical" evidence="7">
    <location>
        <begin position="175"/>
        <end position="193"/>
    </location>
</feature>
<dbReference type="PANTHER" id="PTHR34390">
    <property type="entry name" value="UPF0442 PROTEIN YJJB-RELATED"/>
    <property type="match status" value="1"/>
</dbReference>
<evidence type="ECO:0000256" key="3">
    <source>
        <dbReference type="ARBA" id="ARBA00022692"/>
    </source>
</evidence>
<organism evidence="9 10">
    <name type="scientific">Lederbergia ruris</name>
    <dbReference type="NCBI Taxonomy" id="217495"/>
    <lineage>
        <taxon>Bacteria</taxon>
        <taxon>Bacillati</taxon>
        <taxon>Bacillota</taxon>
        <taxon>Bacilli</taxon>
        <taxon>Bacillales</taxon>
        <taxon>Bacillaceae</taxon>
        <taxon>Lederbergia</taxon>
    </lineage>
</organism>
<evidence type="ECO:0000256" key="7">
    <source>
        <dbReference type="SAM" id="Phobius"/>
    </source>
</evidence>
<feature type="transmembrane region" description="Helical" evidence="7">
    <location>
        <begin position="119"/>
        <end position="140"/>
    </location>
</feature>
<dbReference type="EMBL" id="BORB01000052">
    <property type="protein sequence ID" value="GIN59630.1"/>
    <property type="molecule type" value="Genomic_DNA"/>
</dbReference>
<reference evidence="9 10" key="1">
    <citation type="submission" date="2021-03" db="EMBL/GenBank/DDBJ databases">
        <title>Antimicrobial resistance genes in bacteria isolated from Japanese honey, and their potential for conferring macrolide and lincosamide resistance in the American foulbrood pathogen Paenibacillus larvae.</title>
        <authorList>
            <person name="Okamoto M."/>
            <person name="Kumagai M."/>
            <person name="Kanamori H."/>
            <person name="Takamatsu D."/>
        </authorList>
    </citation>
    <scope>NUCLEOTIDE SEQUENCE [LARGE SCALE GENOMIC DNA]</scope>
    <source>
        <strain evidence="9 10">J8TS2</strain>
    </source>
</reference>
<feature type="transmembrane region" description="Helical" evidence="7">
    <location>
        <begin position="146"/>
        <end position="163"/>
    </location>
</feature>
<keyword evidence="5 7" id="KW-0472">Membrane</keyword>
<comment type="caution">
    <text evidence="9">The sequence shown here is derived from an EMBL/GenBank/DDBJ whole genome shotgun (WGS) entry which is preliminary data.</text>
</comment>
<evidence type="ECO:0000256" key="2">
    <source>
        <dbReference type="ARBA" id="ARBA00022475"/>
    </source>
</evidence>
<accession>A0ABQ4KNX3</accession>
<proteinExistence type="inferred from homology"/>
<name>A0ABQ4KNX3_9BACI</name>
<gene>
    <name evidence="9" type="ORF">J8TS2_39490</name>
</gene>
<evidence type="ECO:0000256" key="1">
    <source>
        <dbReference type="ARBA" id="ARBA00004651"/>
    </source>
</evidence>